<protein>
    <submittedName>
        <fullName evidence="2">Uncharacterized protein</fullName>
    </submittedName>
</protein>
<dbReference type="RefSeq" id="WP_092320653.1">
    <property type="nucleotide sequence ID" value="NZ_FNTJ01000003.1"/>
</dbReference>
<keyword evidence="1" id="KW-0812">Transmembrane</keyword>
<evidence type="ECO:0000313" key="3">
    <source>
        <dbReference type="Proteomes" id="UP000198982"/>
    </source>
</evidence>
<evidence type="ECO:0000256" key="1">
    <source>
        <dbReference type="SAM" id="Phobius"/>
    </source>
</evidence>
<feature type="transmembrane region" description="Helical" evidence="1">
    <location>
        <begin position="53"/>
        <end position="78"/>
    </location>
</feature>
<proteinExistence type="predicted"/>
<dbReference type="AlphaFoldDB" id="A0A1H4ZGN4"/>
<reference evidence="3" key="1">
    <citation type="submission" date="2016-10" db="EMBL/GenBank/DDBJ databases">
        <authorList>
            <person name="Varghese N."/>
            <person name="Submissions S."/>
        </authorList>
    </citation>
    <scope>NUCLEOTIDE SEQUENCE [LARGE SCALE GENOMIC DNA]</scope>
    <source>
        <strain evidence="3">DSM 9751</strain>
    </source>
</reference>
<accession>A0A1H4ZGN4</accession>
<name>A0A1H4ZGN4_9PSED</name>
<dbReference type="EMBL" id="FNTJ01000003">
    <property type="protein sequence ID" value="SED28591.1"/>
    <property type="molecule type" value="Genomic_DNA"/>
</dbReference>
<organism evidence="2 3">
    <name type="scientific">Pseudomonas saponiphila</name>
    <dbReference type="NCBI Taxonomy" id="556534"/>
    <lineage>
        <taxon>Bacteria</taxon>
        <taxon>Pseudomonadati</taxon>
        <taxon>Pseudomonadota</taxon>
        <taxon>Gammaproteobacteria</taxon>
        <taxon>Pseudomonadales</taxon>
        <taxon>Pseudomonadaceae</taxon>
        <taxon>Pseudomonas</taxon>
    </lineage>
</organism>
<dbReference type="Proteomes" id="UP000198982">
    <property type="component" value="Unassembled WGS sequence"/>
</dbReference>
<feature type="transmembrane region" description="Helical" evidence="1">
    <location>
        <begin position="21"/>
        <end position="41"/>
    </location>
</feature>
<keyword evidence="3" id="KW-1185">Reference proteome</keyword>
<sequence>MANQYTIKNLRPTTTALRATYCTLFILMVASVTYLGFTIAVQPEGTEIYKHAIGVFPIWMQIVVAGVIAITLLLLGLFSWQTLPAPASKVAELNATADSFLSEHIQRLSKDRSITRSELKLLRSYQPQA</sequence>
<keyword evidence="1" id="KW-0472">Membrane</keyword>
<gene>
    <name evidence="2" type="ORF">SAMN05216178_6618</name>
</gene>
<keyword evidence="1" id="KW-1133">Transmembrane helix</keyword>
<evidence type="ECO:0000313" key="2">
    <source>
        <dbReference type="EMBL" id="SED28591.1"/>
    </source>
</evidence>